<gene>
    <name evidence="3" type="ORF">JOF56_008033</name>
</gene>
<dbReference type="RefSeq" id="WP_209644580.1">
    <property type="nucleotide sequence ID" value="NZ_JAGINW010000001.1"/>
</dbReference>
<keyword evidence="1" id="KW-0597">Phosphoprotein</keyword>
<comment type="caution">
    <text evidence="3">The sequence shown here is derived from an EMBL/GenBank/DDBJ whole genome shotgun (WGS) entry which is preliminary data.</text>
</comment>
<proteinExistence type="predicted"/>
<organism evidence="3 4">
    <name type="scientific">Kibdelosporangium banguiense</name>
    <dbReference type="NCBI Taxonomy" id="1365924"/>
    <lineage>
        <taxon>Bacteria</taxon>
        <taxon>Bacillati</taxon>
        <taxon>Actinomycetota</taxon>
        <taxon>Actinomycetes</taxon>
        <taxon>Pseudonocardiales</taxon>
        <taxon>Pseudonocardiaceae</taxon>
        <taxon>Kibdelosporangium</taxon>
    </lineage>
</organism>
<dbReference type="Pfam" id="PF00498">
    <property type="entry name" value="FHA"/>
    <property type="match status" value="1"/>
</dbReference>
<evidence type="ECO:0000313" key="4">
    <source>
        <dbReference type="Proteomes" id="UP001519332"/>
    </source>
</evidence>
<reference evidence="3 4" key="1">
    <citation type="submission" date="2021-03" db="EMBL/GenBank/DDBJ databases">
        <title>Sequencing the genomes of 1000 actinobacteria strains.</title>
        <authorList>
            <person name="Klenk H.-P."/>
        </authorList>
    </citation>
    <scope>NUCLEOTIDE SEQUENCE [LARGE SCALE GENOMIC DNA]</scope>
    <source>
        <strain evidence="3 4">DSM 46670</strain>
    </source>
</reference>
<protein>
    <recommendedName>
        <fullName evidence="2">FHA domain-containing protein</fullName>
    </recommendedName>
</protein>
<accession>A0ABS4TTB8</accession>
<dbReference type="Gene3D" id="2.60.200.20">
    <property type="match status" value="1"/>
</dbReference>
<keyword evidence="4" id="KW-1185">Reference proteome</keyword>
<evidence type="ECO:0000313" key="3">
    <source>
        <dbReference type="EMBL" id="MBP2327648.1"/>
    </source>
</evidence>
<evidence type="ECO:0000256" key="1">
    <source>
        <dbReference type="ARBA" id="ARBA00022553"/>
    </source>
</evidence>
<dbReference type="SMART" id="SM00240">
    <property type="entry name" value="FHA"/>
    <property type="match status" value="1"/>
</dbReference>
<dbReference type="InterPro" id="IPR008984">
    <property type="entry name" value="SMAD_FHA_dom_sf"/>
</dbReference>
<sequence length="132" mass="14587">MISWRLTARADHKYYEFVLANGGREIPFPAFCPERRFDLRRGRLLIGRRSVSRGIEPQIDLTGPPEDTSIGRSHALLVTRPDNSWAVVDLDSVNGTYLNYSPDPIEPNASVPVGDGDLIHLGGWTTLTLSAG</sequence>
<evidence type="ECO:0000259" key="2">
    <source>
        <dbReference type="PROSITE" id="PS50006"/>
    </source>
</evidence>
<dbReference type="SUPFAM" id="SSF49879">
    <property type="entry name" value="SMAD/FHA domain"/>
    <property type="match status" value="1"/>
</dbReference>
<dbReference type="EMBL" id="JAGINW010000001">
    <property type="protein sequence ID" value="MBP2327648.1"/>
    <property type="molecule type" value="Genomic_DNA"/>
</dbReference>
<dbReference type="Proteomes" id="UP001519332">
    <property type="component" value="Unassembled WGS sequence"/>
</dbReference>
<feature type="domain" description="FHA" evidence="2">
    <location>
        <begin position="44"/>
        <end position="99"/>
    </location>
</feature>
<dbReference type="InterPro" id="IPR000253">
    <property type="entry name" value="FHA_dom"/>
</dbReference>
<name>A0ABS4TTB8_9PSEU</name>
<dbReference type="PROSITE" id="PS50006">
    <property type="entry name" value="FHA_DOMAIN"/>
    <property type="match status" value="1"/>
</dbReference>